<dbReference type="InterPro" id="IPR019131">
    <property type="entry name" value="Cortactin-binding_p2_N"/>
</dbReference>
<reference evidence="4 5" key="2">
    <citation type="submission" date="2018-11" db="EMBL/GenBank/DDBJ databases">
        <authorList>
            <consortium name="Pathogen Informatics"/>
        </authorList>
    </citation>
    <scope>NUCLEOTIDE SEQUENCE [LARGE SCALE GENOMIC DNA]</scope>
</reference>
<protein>
    <submittedName>
        <fullName evidence="6">CortBP2 domain-containing protein</fullName>
    </submittedName>
</protein>
<keyword evidence="5" id="KW-1185">Reference proteome</keyword>
<gene>
    <name evidence="4" type="ORF">TTAC_LOCUS132</name>
</gene>
<dbReference type="PANTHER" id="PTHR23166">
    <property type="entry name" value="FILAMIN/GPBP-INTERACTING PROTEIN"/>
    <property type="match status" value="1"/>
</dbReference>
<evidence type="ECO:0000313" key="5">
    <source>
        <dbReference type="Proteomes" id="UP000274429"/>
    </source>
</evidence>
<reference evidence="6" key="1">
    <citation type="submission" date="2017-02" db="UniProtKB">
        <authorList>
            <consortium name="WormBaseParasite"/>
        </authorList>
    </citation>
    <scope>IDENTIFICATION</scope>
</reference>
<dbReference type="Pfam" id="PF09727">
    <property type="entry name" value="CortBP2"/>
    <property type="match status" value="1"/>
</dbReference>
<dbReference type="WBParaSite" id="TTAC_0000013101-mRNA-1">
    <property type="protein sequence ID" value="TTAC_0000013101-mRNA-1"/>
    <property type="gene ID" value="TTAC_0000013101"/>
</dbReference>
<feature type="domain" description="Cortactin-binding protein-2 N-terminal" evidence="3">
    <location>
        <begin position="16"/>
        <end position="217"/>
    </location>
</feature>
<feature type="coiled-coil region" evidence="2">
    <location>
        <begin position="129"/>
        <end position="237"/>
    </location>
</feature>
<evidence type="ECO:0000313" key="4">
    <source>
        <dbReference type="EMBL" id="VDM15927.1"/>
    </source>
</evidence>
<dbReference type="STRING" id="6205.A0A0R3WHU3"/>
<evidence type="ECO:0000313" key="6">
    <source>
        <dbReference type="WBParaSite" id="TTAC_0000013101-mRNA-1"/>
    </source>
</evidence>
<accession>A0A0R3WHU3</accession>
<evidence type="ECO:0000259" key="3">
    <source>
        <dbReference type="Pfam" id="PF09727"/>
    </source>
</evidence>
<organism evidence="6">
    <name type="scientific">Hydatigena taeniaeformis</name>
    <name type="common">Feline tapeworm</name>
    <name type="synonym">Taenia taeniaeformis</name>
    <dbReference type="NCBI Taxonomy" id="6205"/>
    <lineage>
        <taxon>Eukaryota</taxon>
        <taxon>Metazoa</taxon>
        <taxon>Spiralia</taxon>
        <taxon>Lophotrochozoa</taxon>
        <taxon>Platyhelminthes</taxon>
        <taxon>Cestoda</taxon>
        <taxon>Eucestoda</taxon>
        <taxon>Cyclophyllidea</taxon>
        <taxon>Taeniidae</taxon>
        <taxon>Hydatigera</taxon>
    </lineage>
</organism>
<sequence length="263" mass="30560">MVEENQLNEYGVSPSKLSHEELVHMVVGLQADVEARDIVIAALQCEQNYFLVDGARRHRYFMDKAFEINLDDPILALQRDYIPFHLSSDPSDGCDFGVNAEHHRETKLTSLEELFDVQRRAHAFYREQLESAERRYAALCSSFEEERKRLERDAAQGDDVVAMLEKEREKLQLELETERNQTKRLEKELKKALDGYNNQKALSQRQRLVAAQLIREKWRLQKELSMKCEQIEQLESKLGLKSPLPFDLPSSVKVLVRILAAKC</sequence>
<evidence type="ECO:0000256" key="2">
    <source>
        <dbReference type="SAM" id="Coils"/>
    </source>
</evidence>
<dbReference type="Proteomes" id="UP000274429">
    <property type="component" value="Unassembled WGS sequence"/>
</dbReference>
<proteinExistence type="predicted"/>
<evidence type="ECO:0000256" key="1">
    <source>
        <dbReference type="ARBA" id="ARBA00023054"/>
    </source>
</evidence>
<dbReference type="EMBL" id="UYWX01000009">
    <property type="protein sequence ID" value="VDM15927.1"/>
    <property type="molecule type" value="Genomic_DNA"/>
</dbReference>
<name>A0A0R3WHU3_HYDTA</name>
<dbReference type="OrthoDB" id="6021133at2759"/>
<dbReference type="InterPro" id="IPR050719">
    <property type="entry name" value="Cortactin-Actin_Reg"/>
</dbReference>
<dbReference type="PANTHER" id="PTHR23166:SF5">
    <property type="entry name" value="CTTNBP2 N-TERMINAL-LIKE PROTEIN"/>
    <property type="match status" value="1"/>
</dbReference>
<dbReference type="AlphaFoldDB" id="A0A0R3WHU3"/>
<keyword evidence="1 2" id="KW-0175">Coiled coil</keyword>